<organism evidence="2 3">
    <name type="scientific">Colletotrichum godetiae</name>
    <dbReference type="NCBI Taxonomy" id="1209918"/>
    <lineage>
        <taxon>Eukaryota</taxon>
        <taxon>Fungi</taxon>
        <taxon>Dikarya</taxon>
        <taxon>Ascomycota</taxon>
        <taxon>Pezizomycotina</taxon>
        <taxon>Sordariomycetes</taxon>
        <taxon>Hypocreomycetidae</taxon>
        <taxon>Glomerellales</taxon>
        <taxon>Glomerellaceae</taxon>
        <taxon>Colletotrichum</taxon>
        <taxon>Colletotrichum acutatum species complex</taxon>
    </lineage>
</organism>
<feature type="signal peptide" evidence="1">
    <location>
        <begin position="1"/>
        <end position="22"/>
    </location>
</feature>
<dbReference type="EMBL" id="JAHMHR010000074">
    <property type="protein sequence ID" value="KAK1658410.1"/>
    <property type="molecule type" value="Genomic_DNA"/>
</dbReference>
<name>A0AAJ0EM86_9PEZI</name>
<dbReference type="RefSeq" id="XP_060423174.1">
    <property type="nucleotide sequence ID" value="XM_060567271.1"/>
</dbReference>
<dbReference type="GeneID" id="85451797"/>
<sequence>MPNSFQRVKVLIRLSLVNVTASACWRPRWAPHHQPHSPLTSSTCKLTMRTQDTCLLIASHKSRESRTGACSVQGARGKPQTVLRLKYAARLLVVAPGAIRKVIICRPSSIFSYSPSNVKPRTNFCARLLQCQLLVNFPIQLNSNYKVIRWHLAAGLGIRLLLKTARSGSWRRQKLR</sequence>
<evidence type="ECO:0000313" key="3">
    <source>
        <dbReference type="Proteomes" id="UP001224890"/>
    </source>
</evidence>
<evidence type="ECO:0008006" key="4">
    <source>
        <dbReference type="Google" id="ProtNLM"/>
    </source>
</evidence>
<evidence type="ECO:0000256" key="1">
    <source>
        <dbReference type="SAM" id="SignalP"/>
    </source>
</evidence>
<keyword evidence="3" id="KW-1185">Reference proteome</keyword>
<reference evidence="2" key="1">
    <citation type="submission" date="2021-06" db="EMBL/GenBank/DDBJ databases">
        <title>Comparative genomics, transcriptomics and evolutionary studies reveal genomic signatures of adaptation to plant cell wall in hemibiotrophic fungi.</title>
        <authorList>
            <consortium name="DOE Joint Genome Institute"/>
            <person name="Baroncelli R."/>
            <person name="Diaz J.F."/>
            <person name="Benocci T."/>
            <person name="Peng M."/>
            <person name="Battaglia E."/>
            <person name="Haridas S."/>
            <person name="Andreopoulos W."/>
            <person name="Labutti K."/>
            <person name="Pangilinan J."/>
            <person name="Floch G.L."/>
            <person name="Makela M.R."/>
            <person name="Henrissat B."/>
            <person name="Grigoriev I.V."/>
            <person name="Crouch J.A."/>
            <person name="De Vries R.P."/>
            <person name="Sukno S.A."/>
            <person name="Thon M.R."/>
        </authorList>
    </citation>
    <scope>NUCLEOTIDE SEQUENCE</scope>
    <source>
        <strain evidence="2">CBS 193.32</strain>
    </source>
</reference>
<evidence type="ECO:0000313" key="2">
    <source>
        <dbReference type="EMBL" id="KAK1658410.1"/>
    </source>
</evidence>
<dbReference type="PROSITE" id="PS51257">
    <property type="entry name" value="PROKAR_LIPOPROTEIN"/>
    <property type="match status" value="1"/>
</dbReference>
<feature type="chain" id="PRO_5042521008" description="Secreted protein" evidence="1">
    <location>
        <begin position="23"/>
        <end position="176"/>
    </location>
</feature>
<accession>A0AAJ0EM86</accession>
<comment type="caution">
    <text evidence="2">The sequence shown here is derived from an EMBL/GenBank/DDBJ whole genome shotgun (WGS) entry which is preliminary data.</text>
</comment>
<dbReference type="AlphaFoldDB" id="A0AAJ0EM86"/>
<protein>
    <recommendedName>
        <fullName evidence="4">Secreted protein</fullName>
    </recommendedName>
</protein>
<keyword evidence="1" id="KW-0732">Signal</keyword>
<proteinExistence type="predicted"/>
<dbReference type="Proteomes" id="UP001224890">
    <property type="component" value="Unassembled WGS sequence"/>
</dbReference>
<gene>
    <name evidence="2" type="ORF">BDP55DRAFT_398656</name>
</gene>